<keyword evidence="5" id="KW-0539">Nucleus</keyword>
<protein>
    <submittedName>
        <fullName evidence="7">E1 protein</fullName>
    </submittedName>
    <submittedName>
        <fullName evidence="8">Putative transcription factor B3-Domain family</fullName>
    </submittedName>
</protein>
<dbReference type="GO" id="GO:0003677">
    <property type="term" value="F:DNA binding"/>
    <property type="evidence" value="ECO:0007669"/>
    <property type="project" value="UniProtKB-KW"/>
</dbReference>
<evidence type="ECO:0000256" key="5">
    <source>
        <dbReference type="ARBA" id="ARBA00023242"/>
    </source>
</evidence>
<accession>A0A072UG20</accession>
<keyword evidence="10" id="KW-1185">Reference proteome</keyword>
<dbReference type="EMBL" id="CM001222">
    <property type="protein sequence ID" value="KEH24730.1"/>
    <property type="molecule type" value="Genomic_DNA"/>
</dbReference>
<dbReference type="SMART" id="SM01019">
    <property type="entry name" value="B3"/>
    <property type="match status" value="1"/>
</dbReference>
<dbReference type="Proteomes" id="UP000002051">
    <property type="component" value="Chromosome 6"/>
</dbReference>
<dbReference type="CDD" id="cd10017">
    <property type="entry name" value="B3_DNA"/>
    <property type="match status" value="1"/>
</dbReference>
<evidence type="ECO:0000313" key="7">
    <source>
        <dbReference type="EMBL" id="KEH24730.1"/>
    </source>
</evidence>
<keyword evidence="3" id="KW-0238">DNA-binding</keyword>
<gene>
    <name evidence="9" type="primary">25495087</name>
    <name evidence="7" type="ordered locus">MTR_6g004120</name>
    <name evidence="8" type="ORF">MtrunA17_Chr6g0448991</name>
</gene>
<keyword evidence="2" id="KW-0805">Transcription regulation</keyword>
<dbReference type="InterPro" id="IPR015300">
    <property type="entry name" value="DNA-bd_pseudobarrel_sf"/>
</dbReference>
<reference evidence="7 10" key="1">
    <citation type="journal article" date="2011" name="Nature">
        <title>The Medicago genome provides insight into the evolution of rhizobial symbioses.</title>
        <authorList>
            <person name="Young N.D."/>
            <person name="Debelle F."/>
            <person name="Oldroyd G.E."/>
            <person name="Geurts R."/>
            <person name="Cannon S.B."/>
            <person name="Udvardi M.K."/>
            <person name="Benedito V.A."/>
            <person name="Mayer K.F."/>
            <person name="Gouzy J."/>
            <person name="Schoof H."/>
            <person name="Van de Peer Y."/>
            <person name="Proost S."/>
            <person name="Cook D.R."/>
            <person name="Meyers B.C."/>
            <person name="Spannagl M."/>
            <person name="Cheung F."/>
            <person name="De Mita S."/>
            <person name="Krishnakumar V."/>
            <person name="Gundlach H."/>
            <person name="Zhou S."/>
            <person name="Mudge J."/>
            <person name="Bharti A.K."/>
            <person name="Murray J.D."/>
            <person name="Naoumkina M.A."/>
            <person name="Rosen B."/>
            <person name="Silverstein K.A."/>
            <person name="Tang H."/>
            <person name="Rombauts S."/>
            <person name="Zhao P.X."/>
            <person name="Zhou P."/>
            <person name="Barbe V."/>
            <person name="Bardou P."/>
            <person name="Bechner M."/>
            <person name="Bellec A."/>
            <person name="Berger A."/>
            <person name="Berges H."/>
            <person name="Bidwell S."/>
            <person name="Bisseling T."/>
            <person name="Choisne N."/>
            <person name="Couloux A."/>
            <person name="Denny R."/>
            <person name="Deshpande S."/>
            <person name="Dai X."/>
            <person name="Doyle J.J."/>
            <person name="Dudez A.M."/>
            <person name="Farmer A.D."/>
            <person name="Fouteau S."/>
            <person name="Franken C."/>
            <person name="Gibelin C."/>
            <person name="Gish J."/>
            <person name="Goldstein S."/>
            <person name="Gonzalez A.J."/>
            <person name="Green P.J."/>
            <person name="Hallab A."/>
            <person name="Hartog M."/>
            <person name="Hua A."/>
            <person name="Humphray S.J."/>
            <person name="Jeong D.H."/>
            <person name="Jing Y."/>
            <person name="Jocker A."/>
            <person name="Kenton S.M."/>
            <person name="Kim D.J."/>
            <person name="Klee K."/>
            <person name="Lai H."/>
            <person name="Lang C."/>
            <person name="Lin S."/>
            <person name="Macmil S.L."/>
            <person name="Magdelenat G."/>
            <person name="Matthews L."/>
            <person name="McCorrison J."/>
            <person name="Monaghan E.L."/>
            <person name="Mun J.H."/>
            <person name="Najar F.Z."/>
            <person name="Nicholson C."/>
            <person name="Noirot C."/>
            <person name="O'Bleness M."/>
            <person name="Paule C.R."/>
            <person name="Poulain J."/>
            <person name="Prion F."/>
            <person name="Qin B."/>
            <person name="Qu C."/>
            <person name="Retzel E.F."/>
            <person name="Riddle C."/>
            <person name="Sallet E."/>
            <person name="Samain S."/>
            <person name="Samson N."/>
            <person name="Sanders I."/>
            <person name="Saurat O."/>
            <person name="Scarpelli C."/>
            <person name="Schiex T."/>
            <person name="Segurens B."/>
            <person name="Severin A.J."/>
            <person name="Sherrier D.J."/>
            <person name="Shi R."/>
            <person name="Sims S."/>
            <person name="Singer S.R."/>
            <person name="Sinharoy S."/>
            <person name="Sterck L."/>
            <person name="Viollet A."/>
            <person name="Wang B.B."/>
            <person name="Wang K."/>
            <person name="Wang M."/>
            <person name="Wang X."/>
            <person name="Warfsmann J."/>
            <person name="Weissenbach J."/>
            <person name="White D.D."/>
            <person name="White J.D."/>
            <person name="Wiley G.B."/>
            <person name="Wincker P."/>
            <person name="Xing Y."/>
            <person name="Yang L."/>
            <person name="Yao Z."/>
            <person name="Ying F."/>
            <person name="Zhai J."/>
            <person name="Zhou L."/>
            <person name="Zuber A."/>
            <person name="Denarie J."/>
            <person name="Dixon R.A."/>
            <person name="May G.D."/>
            <person name="Schwartz D.C."/>
            <person name="Rogers J."/>
            <person name="Quetier F."/>
            <person name="Town C.D."/>
            <person name="Roe B.A."/>
        </authorList>
    </citation>
    <scope>NUCLEOTIDE SEQUENCE [LARGE SCALE GENOMIC DNA]</scope>
    <source>
        <strain evidence="7">A17</strain>
        <strain evidence="9 10">cv. Jemalong A17</strain>
    </source>
</reference>
<dbReference type="EMBL" id="PSQE01000006">
    <property type="protein sequence ID" value="RHN49661.1"/>
    <property type="molecule type" value="Genomic_DNA"/>
</dbReference>
<dbReference type="HOGENOM" id="CLU_1848099_0_0_1"/>
<dbReference type="OrthoDB" id="1408268at2759"/>
<dbReference type="GO" id="GO:0005634">
    <property type="term" value="C:nucleus"/>
    <property type="evidence" value="ECO:0007669"/>
    <property type="project" value="UniProtKB-SubCell"/>
</dbReference>
<dbReference type="AlphaFoldDB" id="A0A072UG20"/>
<evidence type="ECO:0000313" key="8">
    <source>
        <dbReference type="EMBL" id="RHN49661.1"/>
    </source>
</evidence>
<comment type="subcellular location">
    <subcellularLocation>
        <location evidence="1">Nucleus</location>
    </subcellularLocation>
</comment>
<reference evidence="7 10" key="2">
    <citation type="journal article" date="2014" name="BMC Genomics">
        <title>An improved genome release (version Mt4.0) for the model legume Medicago truncatula.</title>
        <authorList>
            <person name="Tang H."/>
            <person name="Krishnakumar V."/>
            <person name="Bidwell S."/>
            <person name="Rosen B."/>
            <person name="Chan A."/>
            <person name="Zhou S."/>
            <person name="Gentzbittel L."/>
            <person name="Childs K.L."/>
            <person name="Yandell M."/>
            <person name="Gundlach H."/>
            <person name="Mayer K.F."/>
            <person name="Schwartz D.C."/>
            <person name="Town C.D."/>
        </authorList>
    </citation>
    <scope>GENOME REANNOTATION</scope>
    <source>
        <strain evidence="7">A17</strain>
        <strain evidence="9 10">cv. Jemalong A17</strain>
    </source>
</reference>
<evidence type="ECO:0000313" key="10">
    <source>
        <dbReference type="Proteomes" id="UP000002051"/>
    </source>
</evidence>
<name>A0A072UG20_MEDTR</name>
<evidence type="ECO:0000313" key="9">
    <source>
        <dbReference type="EnsemblPlants" id="KEH24730"/>
    </source>
</evidence>
<dbReference type="KEGG" id="mtr:25495087"/>
<evidence type="ECO:0000256" key="4">
    <source>
        <dbReference type="ARBA" id="ARBA00023163"/>
    </source>
</evidence>
<dbReference type="SUPFAM" id="SSF101936">
    <property type="entry name" value="DNA-binding pseudobarrel domain"/>
    <property type="match status" value="1"/>
</dbReference>
<dbReference type="PANTHER" id="PTHR34269">
    <property type="entry name" value="TRANSCRIPTION FACTOR B3-DOMAIN FAMILY-RELATED"/>
    <property type="match status" value="1"/>
</dbReference>
<feature type="domain" description="TF-B3" evidence="6">
    <location>
        <begin position="28"/>
        <end position="131"/>
    </location>
</feature>
<dbReference type="EnsemblPlants" id="KEH24730">
    <property type="protein sequence ID" value="KEH24730"/>
    <property type="gene ID" value="MTR_6g004120"/>
</dbReference>
<dbReference type="InterPro" id="IPR003340">
    <property type="entry name" value="B3_DNA-bd"/>
</dbReference>
<dbReference type="Proteomes" id="UP000265566">
    <property type="component" value="Chromosome 6"/>
</dbReference>
<dbReference type="PANTHER" id="PTHR34269:SF11">
    <property type="entry name" value="B3 DOMAIN PROTEIN"/>
    <property type="match status" value="1"/>
</dbReference>
<reference evidence="9" key="3">
    <citation type="submission" date="2015-04" db="UniProtKB">
        <authorList>
            <consortium name="EnsemblPlants"/>
        </authorList>
    </citation>
    <scope>IDENTIFICATION</scope>
    <source>
        <strain evidence="9">cv. Jemalong A17</strain>
    </source>
</reference>
<keyword evidence="4" id="KW-0804">Transcription</keyword>
<dbReference type="InterPro" id="IPR051442">
    <property type="entry name" value="B3_domain"/>
</dbReference>
<proteinExistence type="predicted"/>
<evidence type="ECO:0000256" key="3">
    <source>
        <dbReference type="ARBA" id="ARBA00023125"/>
    </source>
</evidence>
<dbReference type="Gene3D" id="2.40.330.10">
    <property type="entry name" value="DNA-binding pseudobarrel domain"/>
    <property type="match status" value="1"/>
</dbReference>
<evidence type="ECO:0000259" key="6">
    <source>
        <dbReference type="SMART" id="SM01019"/>
    </source>
</evidence>
<organism evidence="7 10">
    <name type="scientific">Medicago truncatula</name>
    <name type="common">Barrel medic</name>
    <name type="synonym">Medicago tribuloides</name>
    <dbReference type="NCBI Taxonomy" id="3880"/>
    <lineage>
        <taxon>Eukaryota</taxon>
        <taxon>Viridiplantae</taxon>
        <taxon>Streptophyta</taxon>
        <taxon>Embryophyta</taxon>
        <taxon>Tracheophyta</taxon>
        <taxon>Spermatophyta</taxon>
        <taxon>Magnoliopsida</taxon>
        <taxon>eudicotyledons</taxon>
        <taxon>Gunneridae</taxon>
        <taxon>Pentapetalae</taxon>
        <taxon>rosids</taxon>
        <taxon>fabids</taxon>
        <taxon>Fabales</taxon>
        <taxon>Fabaceae</taxon>
        <taxon>Papilionoideae</taxon>
        <taxon>50 kb inversion clade</taxon>
        <taxon>NPAAA clade</taxon>
        <taxon>Hologalegina</taxon>
        <taxon>IRL clade</taxon>
        <taxon>Trifolieae</taxon>
        <taxon>Medicago</taxon>
    </lineage>
</organism>
<sequence length="139" mass="16266">MAYRNNRVCDHLTLGVCHCTSNDDSWNIKKVLKQTDVGYCSRLLLGKKLAEEFVLPVLGAKAHRGIQVKIWDIDTKSMHTIKFKRRSGMYFFNGGWVKEFVIRRGLQEGNKIGLYWDQYGKFFNFTVLEADKDQNRHYV</sequence>
<dbReference type="Gramene" id="rna33864">
    <property type="protein sequence ID" value="RHN49661.1"/>
    <property type="gene ID" value="gene33864"/>
</dbReference>
<evidence type="ECO:0000256" key="2">
    <source>
        <dbReference type="ARBA" id="ARBA00023015"/>
    </source>
</evidence>
<reference evidence="8" key="4">
    <citation type="journal article" date="2018" name="Nat. Plants">
        <title>Whole-genome landscape of Medicago truncatula symbiotic genes.</title>
        <authorList>
            <person name="Pecrix Y."/>
            <person name="Gamas P."/>
            <person name="Carrere S."/>
        </authorList>
    </citation>
    <scope>NUCLEOTIDE SEQUENCE</scope>
    <source>
        <tissue evidence="8">Leaves</tissue>
    </source>
</reference>
<evidence type="ECO:0000256" key="1">
    <source>
        <dbReference type="ARBA" id="ARBA00004123"/>
    </source>
</evidence>